<proteinExistence type="predicted"/>
<name>A0A517SDL4_9PLAN</name>
<dbReference type="OrthoDB" id="9769991at2"/>
<dbReference type="GO" id="GO:0016757">
    <property type="term" value="F:glycosyltransferase activity"/>
    <property type="evidence" value="ECO:0007669"/>
    <property type="project" value="UniProtKB-KW"/>
</dbReference>
<dbReference type="InterPro" id="IPR010383">
    <property type="entry name" value="Glyco_hydrolase_94_b-supersand"/>
</dbReference>
<feature type="domain" description="Glycosyl hydrolase 94 supersandwich" evidence="3">
    <location>
        <begin position="9"/>
        <end position="266"/>
    </location>
</feature>
<dbReference type="SUPFAM" id="SSF48208">
    <property type="entry name" value="Six-hairpin glycosidases"/>
    <property type="match status" value="1"/>
</dbReference>
<dbReference type="EC" id="2.4.1.280" evidence="5"/>
<dbReference type="Gene3D" id="2.70.98.40">
    <property type="entry name" value="Glycoside hydrolase, family 65, N-terminal domain"/>
    <property type="match status" value="2"/>
</dbReference>
<dbReference type="PANTHER" id="PTHR37469:SF2">
    <property type="entry name" value="CELLOBIONIC ACID PHOSPHORYLASE"/>
    <property type="match status" value="1"/>
</dbReference>
<dbReference type="RefSeq" id="WP_145030038.1">
    <property type="nucleotide sequence ID" value="NZ_CP036271.1"/>
</dbReference>
<dbReference type="InterPro" id="IPR052047">
    <property type="entry name" value="GH94_Enzymes"/>
</dbReference>
<dbReference type="Gene3D" id="1.50.10.10">
    <property type="match status" value="1"/>
</dbReference>
<dbReference type="SMART" id="SM01068">
    <property type="entry name" value="CBM_X"/>
    <property type="match status" value="2"/>
</dbReference>
<protein>
    <submittedName>
        <fullName evidence="5">N,N'-diacetylchitobiose phosphorylase</fullName>
        <ecNumber evidence="5">2.4.1.280</ecNumber>
    </submittedName>
</protein>
<dbReference type="InterPro" id="IPR037824">
    <property type="entry name" value="GH94N_2_NdvB"/>
</dbReference>
<organism evidence="5 6">
    <name type="scientific">Caulifigura coniformis</name>
    <dbReference type="NCBI Taxonomy" id="2527983"/>
    <lineage>
        <taxon>Bacteria</taxon>
        <taxon>Pseudomonadati</taxon>
        <taxon>Planctomycetota</taxon>
        <taxon>Planctomycetia</taxon>
        <taxon>Planctomycetales</taxon>
        <taxon>Planctomycetaceae</taxon>
        <taxon>Caulifigura</taxon>
    </lineage>
</organism>
<dbReference type="AlphaFoldDB" id="A0A517SDL4"/>
<evidence type="ECO:0000259" key="4">
    <source>
        <dbReference type="Pfam" id="PF17167"/>
    </source>
</evidence>
<dbReference type="Proteomes" id="UP000315700">
    <property type="component" value="Chromosome"/>
</dbReference>
<dbReference type="InterPro" id="IPR037018">
    <property type="entry name" value="GH65_N"/>
</dbReference>
<dbReference type="InParanoid" id="A0A517SDL4"/>
<dbReference type="SUPFAM" id="SSF74650">
    <property type="entry name" value="Galactose mutarotase-like"/>
    <property type="match status" value="2"/>
</dbReference>
<reference evidence="5 6" key="1">
    <citation type="submission" date="2019-02" db="EMBL/GenBank/DDBJ databases">
        <title>Deep-cultivation of Planctomycetes and their phenomic and genomic characterization uncovers novel biology.</title>
        <authorList>
            <person name="Wiegand S."/>
            <person name="Jogler M."/>
            <person name="Boedeker C."/>
            <person name="Pinto D."/>
            <person name="Vollmers J."/>
            <person name="Rivas-Marin E."/>
            <person name="Kohn T."/>
            <person name="Peeters S.H."/>
            <person name="Heuer A."/>
            <person name="Rast P."/>
            <person name="Oberbeckmann S."/>
            <person name="Bunk B."/>
            <person name="Jeske O."/>
            <person name="Meyerdierks A."/>
            <person name="Storesund J.E."/>
            <person name="Kallscheuer N."/>
            <person name="Luecker S."/>
            <person name="Lage O.M."/>
            <person name="Pohl T."/>
            <person name="Merkel B.J."/>
            <person name="Hornburger P."/>
            <person name="Mueller R.-W."/>
            <person name="Bruemmer F."/>
            <person name="Labrenz M."/>
            <person name="Spormann A.M."/>
            <person name="Op den Camp H."/>
            <person name="Overmann J."/>
            <person name="Amann R."/>
            <person name="Jetten M.S.M."/>
            <person name="Mascher T."/>
            <person name="Medema M.H."/>
            <person name="Devos D.P."/>
            <person name="Kaster A.-K."/>
            <person name="Ovreas L."/>
            <person name="Rohde M."/>
            <person name="Galperin M.Y."/>
            <person name="Jogler C."/>
        </authorList>
    </citation>
    <scope>NUCLEOTIDE SEQUENCE [LARGE SCALE GENOMIC DNA]</scope>
    <source>
        <strain evidence="5 6">Pan44</strain>
    </source>
</reference>
<dbReference type="GO" id="GO:0030246">
    <property type="term" value="F:carbohydrate binding"/>
    <property type="evidence" value="ECO:0007669"/>
    <property type="project" value="InterPro"/>
</dbReference>
<feature type="domain" description="Glycosyl hydrolase 94 supersandwich" evidence="3">
    <location>
        <begin position="460"/>
        <end position="736"/>
    </location>
</feature>
<keyword evidence="1 5" id="KW-0328">Glycosyltransferase</keyword>
<dbReference type="Pfam" id="PF06165">
    <property type="entry name" value="GH94_b-supersand"/>
    <property type="match status" value="2"/>
</dbReference>
<dbReference type="KEGG" id="ccos:Pan44_22280"/>
<dbReference type="EMBL" id="CP036271">
    <property type="protein sequence ID" value="QDT54201.1"/>
    <property type="molecule type" value="Genomic_DNA"/>
</dbReference>
<dbReference type="CDD" id="cd11756">
    <property type="entry name" value="GH94N_ChvB_NdvB_1_like"/>
    <property type="match status" value="1"/>
</dbReference>
<evidence type="ECO:0000313" key="5">
    <source>
        <dbReference type="EMBL" id="QDT54201.1"/>
    </source>
</evidence>
<sequence>MNHAPTAGQLLSNGRYFAFMTAAGTGQSRRHGHVVNRWPGDPVEDAHGQFLYLRDIEAGEFWSVGRQPVPSSCTHYRASASAGQFHIEHEHSGILARLEVAVSPSDDLEVRRLKLANKSGRKRTIEVTSYLEAVLNWQGADIGHPAFSKLFLQTDMIHDASTLIVDRRPRANGEHWPTLFHTLSGANAMEWETDRLRFLGRGRAATSPAALRGSLSGTVGNVLDPCCALRTVVELASGAEVTMSFVTGIAETREAAQGVSRRYREPEQVEAALAAAAAAEQALRNELGVTPSQAERFQALAAAMHAGDRNLKGRNADLPAIDANALFGRLGLPRDRMLIVVAGGWKSKGAAEANLARNYFARKGFFTNLLVLDSSPGNQPPGLDDRAVTTPPSSLDEAEQALMRTAASLVVEGNLPAVECDWSPQTPAPVGTRASGAQAVSEPELAFFNGFGGFSTDGREYVVRLPGNNGDRKWPPLPWINVVANEHAGFLVTESGAGCTWARNSQANRITPWSNEPVSDPHGEALYLRDEETGVLFSPMPGPVESNLDFTVRHGFGYSVFEAMAGTLRMETTLFVPQEEPVKITLLKLTNLGPESRQLSLTAYQELVLGSTPSRPSLVVTHLAPDGSLRARNLAAGDFQDGIAFAAVKTPDAETDQPSQTCDRASFLGRFGSPRNPAALQPGEAFDGRIGAGLDPCFAQQQTFTIAPGATAECVVLLGEAMSEEAATAIIARYRRPSAATKALHQIQGFWNELLGRVQVKTPSKKLDILVNGWLPYQTLACRLWARSGFSQSSGAFGFRDQLQDAGNLLALEPDLARRQIALHARHQFVEGDVLHWWHPAPIGRGLRTKFSDDLLWLPLVTAEYVRVTGDRGLLDERIPFVKGPPLHDGEDEVYMTPEKSGEEASLYEHCCRTIDRSLTTGTHGLPLMGCGDWNDGMNRVGREGRGESVWLGFFLFKILGDFLPFCRERKDASRVERYAQHHEALRASLNDGGWDGEWYRRAYYDNGDPLGSNKNDECRIDAIAQAWAVISGAAPHDRARAAVNALSEHLIAEHDGIIRLLTPPFVNTPNDPGYIKGYVAGIRENGGQYTHGACWAIMAKALLGENNEALKLWEMLTPISHTENEEAATRYKGEPFVYPGDVYGAAPHVGRCGWTWYTGSSGWMYRVALESILGIRVENGDTLVVNPCLPDDWPSCEVALLHPTGTPGERALRCIVRIENPRRRAGSIAEATSDGVAMAVSGSEVRVPLRTEPGEQKILITLA</sequence>
<gene>
    <name evidence="5" type="primary">chbP</name>
    <name evidence="5" type="ORF">Pan44_22280</name>
</gene>
<dbReference type="InterPro" id="IPR011013">
    <property type="entry name" value="Gal_mutarotase_sf_dom"/>
</dbReference>
<evidence type="ECO:0000256" key="2">
    <source>
        <dbReference type="ARBA" id="ARBA00022679"/>
    </source>
</evidence>
<evidence type="ECO:0000259" key="3">
    <source>
        <dbReference type="Pfam" id="PF06165"/>
    </source>
</evidence>
<dbReference type="InterPro" id="IPR033432">
    <property type="entry name" value="GH94_catalytic"/>
</dbReference>
<accession>A0A517SDL4</accession>
<dbReference type="InterPro" id="IPR012341">
    <property type="entry name" value="6hp_glycosidase-like_sf"/>
</dbReference>
<dbReference type="PANTHER" id="PTHR37469">
    <property type="entry name" value="CELLOBIONIC ACID PHOSPHORYLASE-RELATED"/>
    <property type="match status" value="1"/>
</dbReference>
<feature type="domain" description="Glycosyl hydrolase 94 catalytic" evidence="4">
    <location>
        <begin position="750"/>
        <end position="1175"/>
    </location>
</feature>
<keyword evidence="6" id="KW-1185">Reference proteome</keyword>
<evidence type="ECO:0000313" key="6">
    <source>
        <dbReference type="Proteomes" id="UP000315700"/>
    </source>
</evidence>
<dbReference type="Pfam" id="PF17167">
    <property type="entry name" value="Glyco_hydro_94"/>
    <property type="match status" value="1"/>
</dbReference>
<dbReference type="GO" id="GO:0005975">
    <property type="term" value="P:carbohydrate metabolic process"/>
    <property type="evidence" value="ECO:0007669"/>
    <property type="project" value="InterPro"/>
</dbReference>
<keyword evidence="2 5" id="KW-0808">Transferase</keyword>
<dbReference type="Gene3D" id="2.60.420.10">
    <property type="entry name" value="Maltose phosphorylase, domain 3"/>
    <property type="match status" value="1"/>
</dbReference>
<evidence type="ECO:0000256" key="1">
    <source>
        <dbReference type="ARBA" id="ARBA00022676"/>
    </source>
</evidence>
<dbReference type="InterPro" id="IPR008928">
    <property type="entry name" value="6-hairpin_glycosidase_sf"/>
</dbReference>